<comment type="subcellular location">
    <subcellularLocation>
        <location evidence="1">Cell membrane</location>
        <topology evidence="1">Multi-pass membrane protein</topology>
    </subcellularLocation>
</comment>
<evidence type="ECO:0000256" key="5">
    <source>
        <dbReference type="ARBA" id="ARBA00022692"/>
    </source>
</evidence>
<gene>
    <name evidence="9" type="ORF">J2Z44_002162</name>
</gene>
<feature type="transmembrane region" description="Helical" evidence="8">
    <location>
        <begin position="101"/>
        <end position="120"/>
    </location>
</feature>
<feature type="transmembrane region" description="Helical" evidence="8">
    <location>
        <begin position="60"/>
        <end position="80"/>
    </location>
</feature>
<dbReference type="NCBIfam" id="TIGR00842">
    <property type="entry name" value="bcct"/>
    <property type="match status" value="1"/>
</dbReference>
<feature type="transmembrane region" description="Helical" evidence="8">
    <location>
        <begin position="327"/>
        <end position="344"/>
    </location>
</feature>
<feature type="transmembrane region" description="Helical" evidence="8">
    <location>
        <begin position="356"/>
        <end position="375"/>
    </location>
</feature>
<dbReference type="Proteomes" id="UP001519308">
    <property type="component" value="Unassembled WGS sequence"/>
</dbReference>
<dbReference type="Pfam" id="PF02028">
    <property type="entry name" value="BCCT"/>
    <property type="match status" value="1"/>
</dbReference>
<feature type="transmembrane region" description="Helical" evidence="8">
    <location>
        <begin position="457"/>
        <end position="476"/>
    </location>
</feature>
<keyword evidence="5 8" id="KW-0812">Transmembrane</keyword>
<feature type="transmembrane region" description="Helical" evidence="8">
    <location>
        <begin position="482"/>
        <end position="506"/>
    </location>
</feature>
<keyword evidence="4" id="KW-1003">Cell membrane</keyword>
<dbReference type="InterPro" id="IPR000060">
    <property type="entry name" value="BCCT_transptr"/>
</dbReference>
<protein>
    <submittedName>
        <fullName evidence="9">Glycine betaine transporter</fullName>
    </submittedName>
</protein>
<dbReference type="PANTHER" id="PTHR30047:SF7">
    <property type="entry name" value="HIGH-AFFINITY CHOLINE TRANSPORT PROTEIN"/>
    <property type="match status" value="1"/>
</dbReference>
<feature type="transmembrane region" description="Helical" evidence="8">
    <location>
        <begin position="240"/>
        <end position="260"/>
    </location>
</feature>
<evidence type="ECO:0000256" key="4">
    <source>
        <dbReference type="ARBA" id="ARBA00022475"/>
    </source>
</evidence>
<accession>A0ABS4K505</accession>
<reference evidence="9 10" key="1">
    <citation type="submission" date="2021-03" db="EMBL/GenBank/DDBJ databases">
        <title>Genomic Encyclopedia of Type Strains, Phase IV (KMG-IV): sequencing the most valuable type-strain genomes for metagenomic binning, comparative biology and taxonomic classification.</title>
        <authorList>
            <person name="Goeker M."/>
        </authorList>
    </citation>
    <scope>NUCLEOTIDE SEQUENCE [LARGE SCALE GENOMIC DNA]</scope>
    <source>
        <strain evidence="9 10">DSM 28650</strain>
    </source>
</reference>
<feature type="transmembrane region" description="Helical" evidence="8">
    <location>
        <begin position="272"/>
        <end position="292"/>
    </location>
</feature>
<evidence type="ECO:0000256" key="1">
    <source>
        <dbReference type="ARBA" id="ARBA00004651"/>
    </source>
</evidence>
<comment type="similarity">
    <text evidence="2">Belongs to the BCCT transporter (TC 2.A.15) family.</text>
</comment>
<dbReference type="PANTHER" id="PTHR30047">
    <property type="entry name" value="HIGH-AFFINITY CHOLINE TRANSPORT PROTEIN-RELATED"/>
    <property type="match status" value="1"/>
</dbReference>
<feature type="transmembrane region" description="Helical" evidence="8">
    <location>
        <begin position="416"/>
        <end position="445"/>
    </location>
</feature>
<evidence type="ECO:0000256" key="2">
    <source>
        <dbReference type="ARBA" id="ARBA00005658"/>
    </source>
</evidence>
<comment type="caution">
    <text evidence="9">The sequence shown here is derived from an EMBL/GenBank/DDBJ whole genome shotgun (WGS) entry which is preliminary data.</text>
</comment>
<name>A0ABS4K505_9CLOT</name>
<keyword evidence="10" id="KW-1185">Reference proteome</keyword>
<keyword evidence="6 8" id="KW-1133">Transmembrane helix</keyword>
<evidence type="ECO:0000256" key="8">
    <source>
        <dbReference type="SAM" id="Phobius"/>
    </source>
</evidence>
<keyword evidence="3" id="KW-0813">Transport</keyword>
<feature type="transmembrane region" description="Helical" evidence="8">
    <location>
        <begin position="201"/>
        <end position="220"/>
    </location>
</feature>
<evidence type="ECO:0000313" key="9">
    <source>
        <dbReference type="EMBL" id="MBP2022341.1"/>
    </source>
</evidence>
<sequence>MNKYLKSEVYKVKMELLKRNALLFLYLFLVVLILLASATGKFTIGTIFNTMMKFINDKFAIAYLISMNLFIIFSFIIAFSKFGNIKLGSENCEPEYTFGSWFAMLFGAGMGIGLVFWGVAEPIFHFTSPLGSITAGSEESLNFAFITSFMHWGIHPWASYSIVGLSIAYFQFRKNTPALISSIFIPLIGEEKSKGLIGKTIDFLAVFATVSGVSTSLGMGTMQINSGLNYIFNIPENIRVQLIIIAVVTSMFIFTAVSGIGKGISIISNINLFLAFGIMLICFIIGPTGQILENLVKQTYNYFKSFAGTSVQLQGLQHKEWLGQWTVFYWAWWISWTPFVGMFIARISKGRTIRQFIVGVIGAPTLASIIWFSIFGTLGTNLGIRGVISVETLKSIALVPETAFFKIISYYPFSSIVSIITMVLLCTFFITSADSATFVLAMFTSKGNLNPSNKKKVLWGLVEALLAVGLLLSGGLQGLQAMAIVAAFPFIIIIILGFISLCKALIKEDIK</sequence>
<evidence type="ECO:0000256" key="7">
    <source>
        <dbReference type="ARBA" id="ARBA00023136"/>
    </source>
</evidence>
<keyword evidence="7 8" id="KW-0472">Membrane</keyword>
<feature type="transmembrane region" description="Helical" evidence="8">
    <location>
        <begin position="21"/>
        <end position="40"/>
    </location>
</feature>
<evidence type="ECO:0000313" key="10">
    <source>
        <dbReference type="Proteomes" id="UP001519308"/>
    </source>
</evidence>
<evidence type="ECO:0000256" key="3">
    <source>
        <dbReference type="ARBA" id="ARBA00022448"/>
    </source>
</evidence>
<feature type="transmembrane region" description="Helical" evidence="8">
    <location>
        <begin position="154"/>
        <end position="172"/>
    </location>
</feature>
<dbReference type="RefSeq" id="WP_209649560.1">
    <property type="nucleotide sequence ID" value="NZ_JAGGLL010000015.1"/>
</dbReference>
<evidence type="ECO:0000256" key="6">
    <source>
        <dbReference type="ARBA" id="ARBA00022989"/>
    </source>
</evidence>
<dbReference type="EMBL" id="JAGGLL010000015">
    <property type="protein sequence ID" value="MBP2022341.1"/>
    <property type="molecule type" value="Genomic_DNA"/>
</dbReference>
<organism evidence="9 10">
    <name type="scientific">Clostridium punense</name>
    <dbReference type="NCBI Taxonomy" id="1054297"/>
    <lineage>
        <taxon>Bacteria</taxon>
        <taxon>Bacillati</taxon>
        <taxon>Bacillota</taxon>
        <taxon>Clostridia</taxon>
        <taxon>Eubacteriales</taxon>
        <taxon>Clostridiaceae</taxon>
        <taxon>Clostridium</taxon>
    </lineage>
</organism>
<proteinExistence type="inferred from homology"/>